<evidence type="ECO:0000313" key="2">
    <source>
        <dbReference type="Proteomes" id="UP001652623"/>
    </source>
</evidence>
<dbReference type="PANTHER" id="PTHR33223">
    <property type="entry name" value="CCHC-TYPE DOMAIN-CONTAINING PROTEIN"/>
    <property type="match status" value="1"/>
</dbReference>
<sequence>MDREAVETIIQEKIGPAFRRIGRPSYKRPSLEAINRIEFPRGFRFPEFTLFLGEENQSTVEHIGHFTIQCGEAVANEFLKLRLFANSLTGSAFSWYINLQPNLIHRWQELEQKFHEQFYRIEQEISTADLSRLRQMEGESVENFITWFKRARIRWHLDIPEREFVKLAQSVLGYNLRKKFDGTEFHDLFEIVSRASRYEGILKEDYQRKNSSRGSYYRDPNTEIYSVEVGDQGIKDVSIEIDATEVVATRPYVCKALAKPTRNQRIPHLVMDIKKNWLELEKVYSFDISKVD</sequence>
<organism evidence="2 3">
    <name type="scientific">Ziziphus jujuba</name>
    <name type="common">Chinese jujube</name>
    <name type="synonym">Ziziphus sativa</name>
    <dbReference type="NCBI Taxonomy" id="326968"/>
    <lineage>
        <taxon>Eukaryota</taxon>
        <taxon>Viridiplantae</taxon>
        <taxon>Streptophyta</taxon>
        <taxon>Embryophyta</taxon>
        <taxon>Tracheophyta</taxon>
        <taxon>Spermatophyta</taxon>
        <taxon>Magnoliopsida</taxon>
        <taxon>eudicotyledons</taxon>
        <taxon>Gunneridae</taxon>
        <taxon>Pentapetalae</taxon>
        <taxon>rosids</taxon>
        <taxon>fabids</taxon>
        <taxon>Rosales</taxon>
        <taxon>Rhamnaceae</taxon>
        <taxon>Paliureae</taxon>
        <taxon>Ziziphus</taxon>
    </lineage>
</organism>
<dbReference type="PANTHER" id="PTHR33223:SF11">
    <property type="entry name" value="ELEMENT PROTEIN, PUTATIVE-RELATED"/>
    <property type="match status" value="1"/>
</dbReference>
<accession>A0ABM4AFM0</accession>
<gene>
    <name evidence="3" type="primary">LOC132804980</name>
</gene>
<dbReference type="InterPro" id="IPR005162">
    <property type="entry name" value="Retrotrans_gag_dom"/>
</dbReference>
<keyword evidence="2" id="KW-1185">Reference proteome</keyword>
<proteinExistence type="predicted"/>
<dbReference type="Proteomes" id="UP001652623">
    <property type="component" value="Chromosome 8"/>
</dbReference>
<feature type="domain" description="Retrotransposon gag" evidence="1">
    <location>
        <begin position="82"/>
        <end position="152"/>
    </location>
</feature>
<evidence type="ECO:0000259" key="1">
    <source>
        <dbReference type="Pfam" id="PF03732"/>
    </source>
</evidence>
<name>A0ABM4AFM0_ZIZJJ</name>
<evidence type="ECO:0000313" key="3">
    <source>
        <dbReference type="RefSeq" id="XP_060675539.1"/>
    </source>
</evidence>
<protein>
    <submittedName>
        <fullName evidence="3">Uncharacterized protein LOC132804980</fullName>
    </submittedName>
</protein>
<reference evidence="3" key="1">
    <citation type="submission" date="2025-08" db="UniProtKB">
        <authorList>
            <consortium name="RefSeq"/>
        </authorList>
    </citation>
    <scope>IDENTIFICATION</scope>
    <source>
        <tissue evidence="3">Seedling</tissue>
    </source>
</reference>
<dbReference type="RefSeq" id="XP_060675539.1">
    <property type="nucleotide sequence ID" value="XM_060819556.1"/>
</dbReference>
<dbReference type="Pfam" id="PF03732">
    <property type="entry name" value="Retrotrans_gag"/>
    <property type="match status" value="1"/>
</dbReference>
<dbReference type="GeneID" id="132804980"/>